<feature type="region of interest" description="Disordered" evidence="9">
    <location>
        <begin position="53"/>
        <end position="102"/>
    </location>
</feature>
<dbReference type="KEGG" id="egu:105035250"/>
<feature type="compositionally biased region" description="Basic and acidic residues" evidence="9">
    <location>
        <begin position="68"/>
        <end position="80"/>
    </location>
</feature>
<dbReference type="Gene3D" id="6.10.250.2430">
    <property type="match status" value="1"/>
</dbReference>
<dbReference type="SMART" id="SM00521">
    <property type="entry name" value="CBF"/>
    <property type="match status" value="1"/>
</dbReference>
<proteinExistence type="inferred from homology"/>
<dbReference type="PRINTS" id="PR00616">
    <property type="entry name" value="CCAATSUBUNTB"/>
</dbReference>
<evidence type="ECO:0000256" key="2">
    <source>
        <dbReference type="ARBA" id="ARBA00023015"/>
    </source>
</evidence>
<feature type="compositionally biased region" description="Low complexity" evidence="9">
    <location>
        <begin position="251"/>
        <end position="268"/>
    </location>
</feature>
<dbReference type="GO" id="GO:0003700">
    <property type="term" value="F:DNA-binding transcription factor activity"/>
    <property type="evidence" value="ECO:0007669"/>
    <property type="project" value="UniProtKB-UniRule"/>
</dbReference>
<keyword evidence="10" id="KW-1185">Reference proteome</keyword>
<evidence type="ECO:0000256" key="5">
    <source>
        <dbReference type="ARBA" id="ARBA00023163"/>
    </source>
</evidence>
<dbReference type="Pfam" id="PF02045">
    <property type="entry name" value="CBFB_NFYA"/>
    <property type="match status" value="1"/>
</dbReference>
<evidence type="ECO:0000313" key="13">
    <source>
        <dbReference type="RefSeq" id="XP_010909041.1"/>
    </source>
</evidence>
<evidence type="ECO:0000313" key="10">
    <source>
        <dbReference type="Proteomes" id="UP000504607"/>
    </source>
</evidence>
<sequence length="344" mass="37116">MESRAEGTNTVDANGQGALPSTINAQPWWRGPGFGVISPSILADSASKSASVNLPVGGARNKGGQAQSHDRADGTGDVSKEMQNIGSQRDGSFGQEHHHLQPVSSTMPPMMPEYLAPHTQLELGQSIACATYSYSDPYLSRVMAPYGTQALVHPQLLGMPYTRMPLPLEMTEEPVYVNAKQYHGILRRRQSRAKAELEKKVIKVRKPYLHESRHLHAMRRARGCGGRFLNTKKAEANAAITNPENGGNTGASIPTQSASSSASPVLPSNCPGSNMNEIKRPVVQDICEAQAYTNGNDGYKQQSGFQLSSFHSKSGERVEEGDCSGQQRGGILVNRPPNRAVAIQ</sequence>
<keyword evidence="5 8" id="KW-0804">Transcription</keyword>
<keyword evidence="6 8" id="KW-0539">Nucleus</keyword>
<feature type="region of interest" description="Disordered" evidence="9">
    <location>
        <begin position="239"/>
        <end position="273"/>
    </location>
</feature>
<evidence type="ECO:0000313" key="11">
    <source>
        <dbReference type="RefSeq" id="XP_010909039.1"/>
    </source>
</evidence>
<dbReference type="InterPro" id="IPR018362">
    <property type="entry name" value="CCAAT-binding_factor_CS"/>
</dbReference>
<dbReference type="RefSeq" id="XP_010909041.1">
    <property type="nucleotide sequence ID" value="XM_010910739.3"/>
</dbReference>
<comment type="similarity">
    <text evidence="8">Belongs to the NFYA/HAP2 subunit family.</text>
</comment>
<comment type="function">
    <text evidence="8">Component of the sequence-specific heterotrimeric transcription factor (NF-Y) which specifically recognizes a 5'-CCAAT-3' box motif found in the promoters of its target genes.</text>
</comment>
<dbReference type="InterPro" id="IPR001289">
    <property type="entry name" value="NFYA"/>
</dbReference>
<dbReference type="GO" id="GO:0003677">
    <property type="term" value="F:DNA binding"/>
    <property type="evidence" value="ECO:0007669"/>
    <property type="project" value="UniProtKB-KW"/>
</dbReference>
<gene>
    <name evidence="11 12 13 14 15" type="primary">LOC105035250</name>
</gene>
<dbReference type="AlphaFoldDB" id="A0A6I9QGX1"/>
<dbReference type="GO" id="GO:0016602">
    <property type="term" value="C:CCAAT-binding factor complex"/>
    <property type="evidence" value="ECO:0007669"/>
    <property type="project" value="InterPro"/>
</dbReference>
<evidence type="ECO:0000256" key="6">
    <source>
        <dbReference type="ARBA" id="ARBA00023242"/>
    </source>
</evidence>
<protein>
    <recommendedName>
        <fullName evidence="8">Nuclear transcription factor Y subunit</fullName>
    </recommendedName>
</protein>
<dbReference type="GeneID" id="105035250"/>
<dbReference type="PROSITE" id="PS51152">
    <property type="entry name" value="NFYA_HAP2_2"/>
    <property type="match status" value="1"/>
</dbReference>
<evidence type="ECO:0000313" key="15">
    <source>
        <dbReference type="RefSeq" id="XP_010909043.1"/>
    </source>
</evidence>
<comment type="subcellular location">
    <subcellularLocation>
        <location evidence="1 8">Nucleus</location>
    </subcellularLocation>
</comment>
<reference evidence="11 12" key="1">
    <citation type="submission" date="2025-04" db="UniProtKB">
        <authorList>
            <consortium name="RefSeq"/>
        </authorList>
    </citation>
    <scope>IDENTIFICATION</scope>
</reference>
<evidence type="ECO:0000256" key="4">
    <source>
        <dbReference type="ARBA" id="ARBA00023159"/>
    </source>
</evidence>
<dbReference type="Proteomes" id="UP000504607">
    <property type="component" value="Unplaced"/>
</dbReference>
<keyword evidence="4" id="KW-0010">Activator</keyword>
<accession>A0A6I9QGX1</accession>
<evidence type="ECO:0000313" key="12">
    <source>
        <dbReference type="RefSeq" id="XP_010909040.1"/>
    </source>
</evidence>
<keyword evidence="3 8" id="KW-0238">DNA-binding</keyword>
<evidence type="ECO:0000256" key="9">
    <source>
        <dbReference type="SAM" id="MobiDB-lite"/>
    </source>
</evidence>
<evidence type="ECO:0000256" key="3">
    <source>
        <dbReference type="ARBA" id="ARBA00023125"/>
    </source>
</evidence>
<name>A0A6I9QGX1_ELAGV</name>
<dbReference type="RefSeq" id="XP_010909043.1">
    <property type="nucleotide sequence ID" value="XM_010910741.3"/>
</dbReference>
<organism evidence="10 11">
    <name type="scientific">Elaeis guineensis var. tenera</name>
    <name type="common">Oil palm</name>
    <dbReference type="NCBI Taxonomy" id="51953"/>
    <lineage>
        <taxon>Eukaryota</taxon>
        <taxon>Viridiplantae</taxon>
        <taxon>Streptophyta</taxon>
        <taxon>Embryophyta</taxon>
        <taxon>Tracheophyta</taxon>
        <taxon>Spermatophyta</taxon>
        <taxon>Magnoliopsida</taxon>
        <taxon>Liliopsida</taxon>
        <taxon>Arecaceae</taxon>
        <taxon>Arecoideae</taxon>
        <taxon>Cocoseae</taxon>
        <taxon>Elaeidinae</taxon>
        <taxon>Elaeis</taxon>
    </lineage>
</organism>
<dbReference type="OrthoDB" id="1097733at2759"/>
<evidence type="ECO:0000256" key="8">
    <source>
        <dbReference type="RuleBase" id="RU367155"/>
    </source>
</evidence>
<dbReference type="PANTHER" id="PTHR12632">
    <property type="entry name" value="TRANSCRIPTION FACTOR NF-Y ALPHA-RELATED"/>
    <property type="match status" value="1"/>
</dbReference>
<dbReference type="RefSeq" id="XP_010909040.1">
    <property type="nucleotide sequence ID" value="XM_010910738.3"/>
</dbReference>
<dbReference type="RefSeq" id="XP_010909042.1">
    <property type="nucleotide sequence ID" value="XM_010910740.3"/>
</dbReference>
<feature type="compositionally biased region" description="Polar residues" evidence="9">
    <location>
        <begin position="81"/>
        <end position="90"/>
    </location>
</feature>
<dbReference type="RefSeq" id="XP_010909039.1">
    <property type="nucleotide sequence ID" value="XM_010910737.3"/>
</dbReference>
<evidence type="ECO:0000256" key="1">
    <source>
        <dbReference type="ARBA" id="ARBA00004123"/>
    </source>
</evidence>
<evidence type="ECO:0000256" key="7">
    <source>
        <dbReference type="ARBA" id="ARBA00025911"/>
    </source>
</evidence>
<evidence type="ECO:0000313" key="14">
    <source>
        <dbReference type="RefSeq" id="XP_010909042.1"/>
    </source>
</evidence>
<dbReference type="PROSITE" id="PS00686">
    <property type="entry name" value="NFYA_HAP2_1"/>
    <property type="match status" value="1"/>
</dbReference>
<feature type="region of interest" description="Disordered" evidence="9">
    <location>
        <begin position="307"/>
        <end position="344"/>
    </location>
</feature>
<keyword evidence="2 8" id="KW-0805">Transcription regulation</keyword>
<comment type="subunit">
    <text evidence="7">Heterotrimeric transcription factor composed of three components, NF-YA, NF-YB and NF-YC. NF-YB and NF-YC must interact and dimerize for NF-YA association and DNA binding.</text>
</comment>